<dbReference type="SUPFAM" id="SSF52799">
    <property type="entry name" value="(Phosphotyrosine protein) phosphatases II"/>
    <property type="match status" value="1"/>
</dbReference>
<dbReference type="Gene3D" id="3.90.190.10">
    <property type="entry name" value="Protein tyrosine phosphatase superfamily"/>
    <property type="match status" value="1"/>
</dbReference>
<evidence type="ECO:0000313" key="4">
    <source>
        <dbReference type="Proteomes" id="UP001470230"/>
    </source>
</evidence>
<gene>
    <name evidence="3" type="ORF">M9Y10_027719</name>
</gene>
<dbReference type="InterPro" id="IPR029021">
    <property type="entry name" value="Prot-tyrosine_phosphatase-like"/>
</dbReference>
<feature type="compositionally biased region" description="Basic and acidic residues" evidence="1">
    <location>
        <begin position="550"/>
        <end position="560"/>
    </location>
</feature>
<keyword evidence="4" id="KW-1185">Reference proteome</keyword>
<dbReference type="EMBL" id="JAPFFF010000043">
    <property type="protein sequence ID" value="KAK8840888.1"/>
    <property type="molecule type" value="Genomic_DNA"/>
</dbReference>
<dbReference type="InterPro" id="IPR030564">
    <property type="entry name" value="Myotubularin"/>
</dbReference>
<sequence length="621" mass="72661">MTNDSNYQLYSFPNFPGCEQMPTYSEAEAQLKSLFQLLKYEILDFYFPSKLTIPSHNDFHIYATNWALRFIFDPPLSEASLFRNFVIPLKTIVRIEKVRNFGIKFHLSTGCHLHVKFPESEGIRREFKQRIKMLKKNSLKFDEQKWITNPTWIEKVDIPSEYDLMWNKYCKTYPRYFFMPSKIPTYFIHESSLCRTHKRFPFITYFYVPLKSDEEEKVALLRCSQPVNVLKRPKSVYEHQYLAAICGNHGLTIIDCRPKKKAFANQMIGKGYESTKDVKMSISKVHFHFLGIPDYSDVRDRYISMVKKIFHGKSSAFKKWGKITMKILNGASLVVSRMTLMLNTVLIHCSNGLDRTSQICSLSQLMMDSKFRTLKGFIELIQKDWIDIGHKFSSRCLHVRTSNYNLASPIFAMFIDAVAQIMNKYPTEFEFNLTFLEIILSNVYSQLFGDFVGNNYNERMQIDRATSLFLCFDDESFGLLEKVKNDSFEKSDKILLMEKKEKYHFFPELIGTPAFFSDCVHLIKDDPPGFPQFTLDALEKVAFRNRQERHENAIHEKVPENEENIQEEEEEEEEYVEKDGIVDSQIDTSECDESDNDDDDDESESSNNSEDMKTESDSDDS</sequence>
<proteinExistence type="predicted"/>
<feature type="region of interest" description="Disordered" evidence="1">
    <location>
        <begin position="550"/>
        <end position="621"/>
    </location>
</feature>
<feature type="domain" description="Myotubularin phosphatase" evidence="2">
    <location>
        <begin position="117"/>
        <end position="527"/>
    </location>
</feature>
<dbReference type="Pfam" id="PF06602">
    <property type="entry name" value="Myotub-related"/>
    <property type="match status" value="1"/>
</dbReference>
<dbReference type="PROSITE" id="PS00383">
    <property type="entry name" value="TYR_PHOSPHATASE_1"/>
    <property type="match status" value="1"/>
</dbReference>
<organism evidence="3 4">
    <name type="scientific">Tritrichomonas musculus</name>
    <dbReference type="NCBI Taxonomy" id="1915356"/>
    <lineage>
        <taxon>Eukaryota</taxon>
        <taxon>Metamonada</taxon>
        <taxon>Parabasalia</taxon>
        <taxon>Tritrichomonadida</taxon>
        <taxon>Tritrichomonadidae</taxon>
        <taxon>Tritrichomonas</taxon>
    </lineage>
</organism>
<dbReference type="PROSITE" id="PS51339">
    <property type="entry name" value="PPASE_MYOTUBULARIN"/>
    <property type="match status" value="1"/>
</dbReference>
<dbReference type="PANTHER" id="PTHR10807">
    <property type="entry name" value="MYOTUBULARIN-RELATED"/>
    <property type="match status" value="1"/>
</dbReference>
<protein>
    <recommendedName>
        <fullName evidence="2">Myotubularin phosphatase domain-containing protein</fullName>
    </recommendedName>
</protein>
<reference evidence="3 4" key="1">
    <citation type="submission" date="2024-04" db="EMBL/GenBank/DDBJ databases">
        <title>Tritrichomonas musculus Genome.</title>
        <authorList>
            <person name="Alves-Ferreira E."/>
            <person name="Grigg M."/>
            <person name="Lorenzi H."/>
            <person name="Galac M."/>
        </authorList>
    </citation>
    <scope>NUCLEOTIDE SEQUENCE [LARGE SCALE GENOMIC DNA]</scope>
    <source>
        <strain evidence="3 4">EAF2021</strain>
    </source>
</reference>
<accession>A0ABR2H4V9</accession>
<dbReference type="InterPro" id="IPR016130">
    <property type="entry name" value="Tyr_Pase_AS"/>
</dbReference>
<dbReference type="Proteomes" id="UP001470230">
    <property type="component" value="Unassembled WGS sequence"/>
</dbReference>
<feature type="compositionally biased region" description="Acidic residues" evidence="1">
    <location>
        <begin position="589"/>
        <end position="604"/>
    </location>
</feature>
<dbReference type="InterPro" id="IPR010569">
    <property type="entry name" value="Myotubularin-like_Pase_dom"/>
</dbReference>
<feature type="compositionally biased region" description="Basic and acidic residues" evidence="1">
    <location>
        <begin position="610"/>
        <end position="621"/>
    </location>
</feature>
<dbReference type="PANTHER" id="PTHR10807:SF8">
    <property type="entry name" value="PHOSPHATIDYLINOSITOL-3-PHOSPHATE PHOSPHATASE"/>
    <property type="match status" value="1"/>
</dbReference>
<comment type="caution">
    <text evidence="3">The sequence shown here is derived from an EMBL/GenBank/DDBJ whole genome shotgun (WGS) entry which is preliminary data.</text>
</comment>
<evidence type="ECO:0000256" key="1">
    <source>
        <dbReference type="SAM" id="MobiDB-lite"/>
    </source>
</evidence>
<name>A0ABR2H4V9_9EUKA</name>
<evidence type="ECO:0000313" key="3">
    <source>
        <dbReference type="EMBL" id="KAK8840888.1"/>
    </source>
</evidence>
<feature type="compositionally biased region" description="Acidic residues" evidence="1">
    <location>
        <begin position="561"/>
        <end position="576"/>
    </location>
</feature>
<evidence type="ECO:0000259" key="2">
    <source>
        <dbReference type="PROSITE" id="PS51339"/>
    </source>
</evidence>